<proteinExistence type="predicted"/>
<dbReference type="EMBL" id="BAAABW010000008">
    <property type="protein sequence ID" value="GAA0338743.1"/>
    <property type="molecule type" value="Genomic_DNA"/>
</dbReference>
<gene>
    <name evidence="1" type="ORF">GCM10010319_13400</name>
</gene>
<accession>A0ABN0WI98</accession>
<name>A0ABN0WI98_9ACTN</name>
<evidence type="ECO:0000313" key="1">
    <source>
        <dbReference type="EMBL" id="GAA0338743.1"/>
    </source>
</evidence>
<keyword evidence="2" id="KW-1185">Reference proteome</keyword>
<dbReference type="Proteomes" id="UP001500063">
    <property type="component" value="Unassembled WGS sequence"/>
</dbReference>
<evidence type="ECO:0000313" key="2">
    <source>
        <dbReference type="Proteomes" id="UP001500063"/>
    </source>
</evidence>
<organism evidence="1 2">
    <name type="scientific">Streptomyces blastmyceticus</name>
    <dbReference type="NCBI Taxonomy" id="68180"/>
    <lineage>
        <taxon>Bacteria</taxon>
        <taxon>Bacillati</taxon>
        <taxon>Actinomycetota</taxon>
        <taxon>Actinomycetes</taxon>
        <taxon>Kitasatosporales</taxon>
        <taxon>Streptomycetaceae</taxon>
        <taxon>Streptomyces</taxon>
    </lineage>
</organism>
<dbReference type="RefSeq" id="WP_344116926.1">
    <property type="nucleotide sequence ID" value="NZ_BAAABW010000008.1"/>
</dbReference>
<reference evidence="1 2" key="1">
    <citation type="journal article" date="2019" name="Int. J. Syst. Evol. Microbiol.">
        <title>The Global Catalogue of Microorganisms (GCM) 10K type strain sequencing project: providing services to taxonomists for standard genome sequencing and annotation.</title>
        <authorList>
            <consortium name="The Broad Institute Genomics Platform"/>
            <consortium name="The Broad Institute Genome Sequencing Center for Infectious Disease"/>
            <person name="Wu L."/>
            <person name="Ma J."/>
        </authorList>
    </citation>
    <scope>NUCLEOTIDE SEQUENCE [LARGE SCALE GENOMIC DNA]</scope>
    <source>
        <strain evidence="1 2">JCM 4565</strain>
    </source>
</reference>
<comment type="caution">
    <text evidence="1">The sequence shown here is derived from an EMBL/GenBank/DDBJ whole genome shotgun (WGS) entry which is preliminary data.</text>
</comment>
<sequence length="77" mass="8673">MATNEQAATPEVGMMAWDMQRDRIGVVMATTPTRVFLRPRRGGREWETDRENVRGVTRKDTLRADVAAANARSRGRA</sequence>
<protein>
    <submittedName>
        <fullName evidence="1">Uncharacterized protein</fullName>
    </submittedName>
</protein>